<keyword evidence="7 9" id="KW-0501">Molybdenum cofactor biosynthesis</keyword>
<evidence type="ECO:0000256" key="8">
    <source>
        <dbReference type="ARBA" id="ARBA00047317"/>
    </source>
</evidence>
<evidence type="ECO:0000256" key="1">
    <source>
        <dbReference type="ARBA" id="ARBA00002901"/>
    </source>
</evidence>
<evidence type="ECO:0000313" key="12">
    <source>
        <dbReference type="Proteomes" id="UP000183995"/>
    </source>
</evidence>
<dbReference type="Gene3D" id="2.170.190.11">
    <property type="entry name" value="Molybdopterin biosynthesis moea protein, domain 3"/>
    <property type="match status" value="1"/>
</dbReference>
<evidence type="ECO:0000259" key="10">
    <source>
        <dbReference type="SMART" id="SM00852"/>
    </source>
</evidence>
<dbReference type="AlphaFoldDB" id="A0A1M5VS60"/>
<dbReference type="Pfam" id="PF00994">
    <property type="entry name" value="MoCF_biosynth"/>
    <property type="match status" value="1"/>
</dbReference>
<dbReference type="RefSeq" id="WP_073076540.1">
    <property type="nucleotide sequence ID" value="NZ_FQXV01000002.1"/>
</dbReference>
<dbReference type="PANTHER" id="PTHR10192:SF5">
    <property type="entry name" value="GEPHYRIN"/>
    <property type="match status" value="1"/>
</dbReference>
<dbReference type="GO" id="GO:0006777">
    <property type="term" value="P:Mo-molybdopterin cofactor biosynthetic process"/>
    <property type="evidence" value="ECO:0007669"/>
    <property type="project" value="UniProtKB-UniRule"/>
</dbReference>
<evidence type="ECO:0000256" key="3">
    <source>
        <dbReference type="ARBA" id="ARBA00010763"/>
    </source>
</evidence>
<dbReference type="InterPro" id="IPR036688">
    <property type="entry name" value="MoeA_C_domain_IV_sf"/>
</dbReference>
<gene>
    <name evidence="11" type="ORF">SAMN02745823_00995</name>
</gene>
<dbReference type="STRING" id="1123282.SAMN02745823_00995"/>
<dbReference type="InterPro" id="IPR001453">
    <property type="entry name" value="MoaB/Mog_dom"/>
</dbReference>
<protein>
    <recommendedName>
        <fullName evidence="5 9">Molybdopterin molybdenumtransferase</fullName>
        <ecNumber evidence="4 9">2.10.1.1</ecNumber>
    </recommendedName>
</protein>
<evidence type="ECO:0000256" key="6">
    <source>
        <dbReference type="ARBA" id="ARBA00022505"/>
    </source>
</evidence>
<dbReference type="Proteomes" id="UP000183995">
    <property type="component" value="Unassembled WGS sequence"/>
</dbReference>
<dbReference type="InterPro" id="IPR038987">
    <property type="entry name" value="MoeA-like"/>
</dbReference>
<organism evidence="11 12">
    <name type="scientific">Sporobacter termitidis DSM 10068</name>
    <dbReference type="NCBI Taxonomy" id="1123282"/>
    <lineage>
        <taxon>Bacteria</taxon>
        <taxon>Bacillati</taxon>
        <taxon>Bacillota</taxon>
        <taxon>Clostridia</taxon>
        <taxon>Eubacteriales</taxon>
        <taxon>Oscillospiraceae</taxon>
        <taxon>Sporobacter</taxon>
    </lineage>
</organism>
<accession>A0A1M5VS60</accession>
<evidence type="ECO:0000256" key="7">
    <source>
        <dbReference type="ARBA" id="ARBA00023150"/>
    </source>
</evidence>
<keyword evidence="9" id="KW-0479">Metal-binding</keyword>
<dbReference type="SMART" id="SM00852">
    <property type="entry name" value="MoCF_biosynth"/>
    <property type="match status" value="1"/>
</dbReference>
<dbReference type="Gene3D" id="3.40.980.10">
    <property type="entry name" value="MoaB/Mog-like domain"/>
    <property type="match status" value="1"/>
</dbReference>
<dbReference type="EMBL" id="FQXV01000002">
    <property type="protein sequence ID" value="SHH78095.1"/>
    <property type="molecule type" value="Genomic_DNA"/>
</dbReference>
<evidence type="ECO:0000256" key="2">
    <source>
        <dbReference type="ARBA" id="ARBA00005046"/>
    </source>
</evidence>
<dbReference type="InterPro" id="IPR005110">
    <property type="entry name" value="MoeA_linker/N"/>
</dbReference>
<dbReference type="OrthoDB" id="9804758at2"/>
<dbReference type="Gene3D" id="3.90.105.10">
    <property type="entry name" value="Molybdopterin biosynthesis moea protein, domain 2"/>
    <property type="match status" value="1"/>
</dbReference>
<feature type="domain" description="MoaB/Mog" evidence="10">
    <location>
        <begin position="182"/>
        <end position="320"/>
    </location>
</feature>
<keyword evidence="9" id="KW-0460">Magnesium</keyword>
<evidence type="ECO:0000256" key="5">
    <source>
        <dbReference type="ARBA" id="ARBA00021108"/>
    </source>
</evidence>
<dbReference type="Pfam" id="PF03453">
    <property type="entry name" value="MoeA_N"/>
    <property type="match status" value="1"/>
</dbReference>
<evidence type="ECO:0000256" key="4">
    <source>
        <dbReference type="ARBA" id="ARBA00013269"/>
    </source>
</evidence>
<evidence type="ECO:0000256" key="9">
    <source>
        <dbReference type="RuleBase" id="RU365090"/>
    </source>
</evidence>
<dbReference type="Gene3D" id="2.40.340.10">
    <property type="entry name" value="MoeA, C-terminal, domain IV"/>
    <property type="match status" value="1"/>
</dbReference>
<dbReference type="GO" id="GO:0005829">
    <property type="term" value="C:cytosol"/>
    <property type="evidence" value="ECO:0007669"/>
    <property type="project" value="TreeGrafter"/>
</dbReference>
<comment type="cofactor">
    <cofactor evidence="9">
        <name>Mg(2+)</name>
        <dbReference type="ChEBI" id="CHEBI:18420"/>
    </cofactor>
</comment>
<comment type="similarity">
    <text evidence="3 9">Belongs to the MoeA family.</text>
</comment>
<dbReference type="InterPro" id="IPR036425">
    <property type="entry name" value="MoaB/Mog-like_dom_sf"/>
</dbReference>
<dbReference type="EC" id="2.10.1.1" evidence="4 9"/>
<dbReference type="SUPFAM" id="SSF63882">
    <property type="entry name" value="MoeA N-terminal region -like"/>
    <property type="match status" value="1"/>
</dbReference>
<dbReference type="Pfam" id="PF03454">
    <property type="entry name" value="MoeA_C"/>
    <property type="match status" value="1"/>
</dbReference>
<keyword evidence="6 9" id="KW-0500">Molybdenum</keyword>
<dbReference type="CDD" id="cd00887">
    <property type="entry name" value="MoeA"/>
    <property type="match status" value="1"/>
</dbReference>
<keyword evidence="9 11" id="KW-0808">Transferase</keyword>
<dbReference type="SUPFAM" id="SSF53218">
    <property type="entry name" value="Molybdenum cofactor biosynthesis proteins"/>
    <property type="match status" value="1"/>
</dbReference>
<sequence length="404" mass="42795">MLKNIEADAARDMLCALPVTCRTETAGLRDAPDRVLAEDVTARINTPPFDRSPFDGYAFRGEDTKNATREKPAVLKITEELPAGKAPTIKVTVGYAAKILTGAPIPEGANATIKYELTEFTKDEVRIFELVAPDSDIVRAGDDIRAGTHIAEKGAMITAPLVGILASQGIEHVAVYKKPVISILNTGTELTEVGQPLSPAMIYNSNVYTLSGYLRDMGAAPKNAGVVPDLPDAIADRISAALRESDMVVTTGGASVGDYDWAVTSAERLGAEVLFWKINMKPGGSIMAAVKDGKVILGLSGNPGAAVLGLLRIALPYVRKLCGRTDVMPPVIDVFLKEPLTKPSPKLRLLRGRLELSAGRAYFAENEGQSNGAVSSLFGCDLLGEIAAGSPPLPAGTIIKAYRI</sequence>
<dbReference type="GO" id="GO:0046872">
    <property type="term" value="F:metal ion binding"/>
    <property type="evidence" value="ECO:0007669"/>
    <property type="project" value="UniProtKB-UniRule"/>
</dbReference>
<name>A0A1M5VS60_9FIRM</name>
<dbReference type="InterPro" id="IPR005111">
    <property type="entry name" value="MoeA_C_domain_IV"/>
</dbReference>
<comment type="pathway">
    <text evidence="2 9">Cofactor biosynthesis; molybdopterin biosynthesis.</text>
</comment>
<comment type="catalytic activity">
    <reaction evidence="8">
        <text>adenylyl-molybdopterin + molybdate = Mo-molybdopterin + AMP + H(+)</text>
        <dbReference type="Rhea" id="RHEA:35047"/>
        <dbReference type="ChEBI" id="CHEBI:15378"/>
        <dbReference type="ChEBI" id="CHEBI:36264"/>
        <dbReference type="ChEBI" id="CHEBI:62727"/>
        <dbReference type="ChEBI" id="CHEBI:71302"/>
        <dbReference type="ChEBI" id="CHEBI:456215"/>
        <dbReference type="EC" id="2.10.1.1"/>
    </reaction>
</comment>
<keyword evidence="12" id="KW-1185">Reference proteome</keyword>
<dbReference type="SUPFAM" id="SSF63867">
    <property type="entry name" value="MoeA C-terminal domain-like"/>
    <property type="match status" value="1"/>
</dbReference>
<dbReference type="UniPathway" id="UPA00344"/>
<comment type="function">
    <text evidence="1 9">Catalyzes the insertion of molybdate into adenylated molybdopterin with the concomitant release of AMP.</text>
</comment>
<proteinExistence type="inferred from homology"/>
<dbReference type="InterPro" id="IPR036135">
    <property type="entry name" value="MoeA_linker/N_sf"/>
</dbReference>
<dbReference type="PANTHER" id="PTHR10192">
    <property type="entry name" value="MOLYBDOPTERIN BIOSYNTHESIS PROTEIN"/>
    <property type="match status" value="1"/>
</dbReference>
<dbReference type="GO" id="GO:0061599">
    <property type="term" value="F:molybdopterin molybdotransferase activity"/>
    <property type="evidence" value="ECO:0007669"/>
    <property type="project" value="UniProtKB-UniRule"/>
</dbReference>
<reference evidence="11 12" key="1">
    <citation type="submission" date="2016-11" db="EMBL/GenBank/DDBJ databases">
        <authorList>
            <person name="Jaros S."/>
            <person name="Januszkiewicz K."/>
            <person name="Wedrychowicz H."/>
        </authorList>
    </citation>
    <scope>NUCLEOTIDE SEQUENCE [LARGE SCALE GENOMIC DNA]</scope>
    <source>
        <strain evidence="11 12">DSM 10068</strain>
    </source>
</reference>
<evidence type="ECO:0000313" key="11">
    <source>
        <dbReference type="EMBL" id="SHH78095.1"/>
    </source>
</evidence>